<reference evidence="1 2" key="1">
    <citation type="journal article" date="2017" name="Nat. Commun.">
        <title>Genome assembly with in vitro proximity ligation data and whole-genome triplication in lettuce.</title>
        <authorList>
            <person name="Reyes-Chin-Wo S."/>
            <person name="Wang Z."/>
            <person name="Yang X."/>
            <person name="Kozik A."/>
            <person name="Arikit S."/>
            <person name="Song C."/>
            <person name="Xia L."/>
            <person name="Froenicke L."/>
            <person name="Lavelle D.O."/>
            <person name="Truco M.J."/>
            <person name="Xia R."/>
            <person name="Zhu S."/>
            <person name="Xu C."/>
            <person name="Xu H."/>
            <person name="Xu X."/>
            <person name="Cox K."/>
            <person name="Korf I."/>
            <person name="Meyers B.C."/>
            <person name="Michelmore R.W."/>
        </authorList>
    </citation>
    <scope>NUCLEOTIDE SEQUENCE [LARGE SCALE GENOMIC DNA]</scope>
    <source>
        <strain evidence="2">cv. Salinas</strain>
        <tissue evidence="1">Seedlings</tissue>
    </source>
</reference>
<dbReference type="InterPro" id="IPR004917">
    <property type="entry name" value="Caulimo_AT"/>
</dbReference>
<organism evidence="1 2">
    <name type="scientific">Lactuca sativa</name>
    <name type="common">Garden lettuce</name>
    <dbReference type="NCBI Taxonomy" id="4236"/>
    <lineage>
        <taxon>Eukaryota</taxon>
        <taxon>Viridiplantae</taxon>
        <taxon>Streptophyta</taxon>
        <taxon>Embryophyta</taxon>
        <taxon>Tracheophyta</taxon>
        <taxon>Spermatophyta</taxon>
        <taxon>Magnoliopsida</taxon>
        <taxon>eudicotyledons</taxon>
        <taxon>Gunneridae</taxon>
        <taxon>Pentapetalae</taxon>
        <taxon>asterids</taxon>
        <taxon>campanulids</taxon>
        <taxon>Asterales</taxon>
        <taxon>Asteraceae</taxon>
        <taxon>Cichorioideae</taxon>
        <taxon>Cichorieae</taxon>
        <taxon>Lactucinae</taxon>
        <taxon>Lactuca</taxon>
    </lineage>
</organism>
<evidence type="ECO:0000313" key="2">
    <source>
        <dbReference type="Proteomes" id="UP000235145"/>
    </source>
</evidence>
<dbReference type="Proteomes" id="UP000235145">
    <property type="component" value="Unassembled WGS sequence"/>
</dbReference>
<keyword evidence="2" id="KW-1185">Reference proteome</keyword>
<proteinExistence type="predicted"/>
<dbReference type="AlphaFoldDB" id="A0A9R1VD10"/>
<protein>
    <submittedName>
        <fullName evidence="1">Uncharacterized protein</fullName>
    </submittedName>
</protein>
<accession>A0A9R1VD10</accession>
<dbReference type="PANTHER" id="PTHR47599:SF3">
    <property type="entry name" value="CELL-TO-CELL MOVEMENT PROTEIN"/>
    <property type="match status" value="1"/>
</dbReference>
<dbReference type="PANTHER" id="PTHR47599">
    <property type="entry name" value="CELL-TO-CELL MOVEMENT PROTEIN"/>
    <property type="match status" value="1"/>
</dbReference>
<gene>
    <name evidence="1" type="ORF">LSAT_V11C500297760</name>
</gene>
<name>A0A9R1VD10_LACSA</name>
<dbReference type="InterPro" id="IPR051596">
    <property type="entry name" value="Caulimoviridae_Movement"/>
</dbReference>
<sequence>MIKQELISKIKKNRSSNKERKYIQKRSLKILYFEYNGLHRSSKNSNKSQFQEEINSPIKMALIDDRINHRQDYILVYPKFVLDLKSTNLHKLETKKALGEKLPPRISIDSLHICEISKSLESTLRDIFKSIRNMSSRVDNLNQTIRQLSEGKSLRLKNLDDPTQKKEYAFSSSGKVGVQTLANICNNINQLVARCWLNTLKLNNYFGIQKDISKDILKFNKPFNQFKKA</sequence>
<comment type="caution">
    <text evidence="1">The sequence shown here is derived from an EMBL/GenBank/DDBJ whole genome shotgun (WGS) entry which is preliminary data.</text>
</comment>
<evidence type="ECO:0000313" key="1">
    <source>
        <dbReference type="EMBL" id="KAJ0204832.1"/>
    </source>
</evidence>
<dbReference type="Pfam" id="PF03233">
    <property type="entry name" value="Cauli_AT"/>
    <property type="match status" value="1"/>
</dbReference>
<dbReference type="EMBL" id="NBSK02000005">
    <property type="protein sequence ID" value="KAJ0204832.1"/>
    <property type="molecule type" value="Genomic_DNA"/>
</dbReference>